<evidence type="ECO:0000259" key="7">
    <source>
        <dbReference type="PROSITE" id="PS50041"/>
    </source>
</evidence>
<evidence type="ECO:0000256" key="6">
    <source>
        <dbReference type="RuleBase" id="RU361235"/>
    </source>
</evidence>
<comment type="similarity">
    <text evidence="1 6">Belongs to the type-B carboxylesterase/lipase family.</text>
</comment>
<dbReference type="PROSITE" id="PS00122">
    <property type="entry name" value="CARBOXYLESTERASE_B_1"/>
    <property type="match status" value="1"/>
</dbReference>
<dbReference type="InterPro" id="IPR016186">
    <property type="entry name" value="C-type_lectin-like/link_sf"/>
</dbReference>
<keyword evidence="9" id="KW-1185">Reference proteome</keyword>
<comment type="caution">
    <text evidence="8">The sequence shown here is derived from an EMBL/GenBank/DDBJ whole genome shotgun (WGS) entry which is preliminary data.</text>
</comment>
<dbReference type="InterPro" id="IPR019819">
    <property type="entry name" value="Carboxylesterase_B_CS"/>
</dbReference>
<evidence type="ECO:0000256" key="1">
    <source>
        <dbReference type="ARBA" id="ARBA00005964"/>
    </source>
</evidence>
<dbReference type="GO" id="GO:0052689">
    <property type="term" value="F:carboxylic ester hydrolase activity"/>
    <property type="evidence" value="ECO:0007669"/>
    <property type="project" value="UniProtKB-KW"/>
</dbReference>
<dbReference type="Pfam" id="PF00135">
    <property type="entry name" value="COesterase"/>
    <property type="match status" value="1"/>
</dbReference>
<dbReference type="EMBL" id="CADEPI010000698">
    <property type="protein sequence ID" value="CAB3388132.1"/>
    <property type="molecule type" value="Genomic_DNA"/>
</dbReference>
<evidence type="ECO:0000313" key="8">
    <source>
        <dbReference type="EMBL" id="CAB3388132.1"/>
    </source>
</evidence>
<sequence>MELVSIETEAENNAILQVIGKLIGDFWLSGTDLGSEGKFYWAGTGMDVEGFTKFLRGQPDNYIGEEHCLQFHRHGITTIGACWAAQGPKVTIGQGALIGKTMTSRSGKSFSAFLGIPYAAPPVGELRFQSPRAPAKWEGERLAQKEGSDCLQGHFIHPIYSGTEDCLFINVYTPTTGERAQLPVMFWVHGGGFMSGSGSTEMYGPEFLLDHNVVLVTANYRLGMLGFLNLGTPEFPGNYGLKDQAAALKWVKENIAAFGGNPNSVTIFGESAGSASAHYLLISPLTKGLFHRAILQSGTAFNPWASVIEAKRIGWDSVRKLGCNDDDFDEVADCLRNLEASKLVDEGAAMKERERRVLEFAPAVEPKGTVDPFLPANPRELAIPDVPIITGLTTHEGLIHPYFLQTSEPNLDKDYSENRDYFILEDLGLKKYSKEWEKTWKKIETYYKSLEETEMEQYYQLASDVDFNVGVDQLLRKAVVSERKSPVFYYEFTHDGSLALAKKFLEFDAPEGTTCHADELGYQFSSEFFDWKEAPARDQRMIEIISTLWTNFASTGNPTPDDSFGAIWLPVEKTSSNPDDIITRHLDLGENLEMINESLNGERMLFWSQIYRESNKIRKEELL</sequence>
<evidence type="ECO:0000256" key="3">
    <source>
        <dbReference type="ARBA" id="ARBA00022487"/>
    </source>
</evidence>
<keyword evidence="3" id="KW-0719">Serine esterase</keyword>
<dbReference type="Gene3D" id="3.10.100.10">
    <property type="entry name" value="Mannose-Binding Protein A, subunit A"/>
    <property type="match status" value="1"/>
</dbReference>
<dbReference type="InterPro" id="IPR002018">
    <property type="entry name" value="CarbesteraseB"/>
</dbReference>
<dbReference type="InterPro" id="IPR019826">
    <property type="entry name" value="Carboxylesterase_B_AS"/>
</dbReference>
<proteinExistence type="inferred from homology"/>
<dbReference type="InterPro" id="IPR050309">
    <property type="entry name" value="Type-B_Carboxylest/Lipase"/>
</dbReference>
<feature type="domain" description="C-type lectin" evidence="7">
    <location>
        <begin position="1"/>
        <end position="83"/>
    </location>
</feature>
<organism evidence="8 9">
    <name type="scientific">Cloeon dipterum</name>
    <dbReference type="NCBI Taxonomy" id="197152"/>
    <lineage>
        <taxon>Eukaryota</taxon>
        <taxon>Metazoa</taxon>
        <taxon>Ecdysozoa</taxon>
        <taxon>Arthropoda</taxon>
        <taxon>Hexapoda</taxon>
        <taxon>Insecta</taxon>
        <taxon>Pterygota</taxon>
        <taxon>Palaeoptera</taxon>
        <taxon>Ephemeroptera</taxon>
        <taxon>Pisciforma</taxon>
        <taxon>Baetidae</taxon>
        <taxon>Cloeon</taxon>
    </lineage>
</organism>
<dbReference type="InterPro" id="IPR001304">
    <property type="entry name" value="C-type_lectin-like"/>
</dbReference>
<dbReference type="PANTHER" id="PTHR11559">
    <property type="entry name" value="CARBOXYLESTERASE"/>
    <property type="match status" value="1"/>
</dbReference>
<reference evidence="8 9" key="1">
    <citation type="submission" date="2020-04" db="EMBL/GenBank/DDBJ databases">
        <authorList>
            <person name="Alioto T."/>
            <person name="Alioto T."/>
            <person name="Gomez Garrido J."/>
        </authorList>
    </citation>
    <scope>NUCLEOTIDE SEQUENCE [LARGE SCALE GENOMIC DNA]</scope>
</reference>
<dbReference type="AlphaFoldDB" id="A0A8S1E3N8"/>
<evidence type="ECO:0000256" key="2">
    <source>
        <dbReference type="ARBA" id="ARBA00010515"/>
    </source>
</evidence>
<gene>
    <name evidence="8" type="ORF">CLODIP_2_CD05864</name>
</gene>
<evidence type="ECO:0000256" key="4">
    <source>
        <dbReference type="ARBA" id="ARBA00022801"/>
    </source>
</evidence>
<protein>
    <recommendedName>
        <fullName evidence="6">Carboxylic ester hydrolase</fullName>
        <ecNumber evidence="6">3.1.1.-</ecNumber>
    </recommendedName>
</protein>
<dbReference type="InterPro" id="IPR029058">
    <property type="entry name" value="AB_hydrolase_fold"/>
</dbReference>
<dbReference type="PROSITE" id="PS01173">
    <property type="entry name" value="LIPASE_GDXG_HIS"/>
    <property type="match status" value="1"/>
</dbReference>
<dbReference type="PROSITE" id="PS00941">
    <property type="entry name" value="CARBOXYLESTERASE_B_2"/>
    <property type="match status" value="1"/>
</dbReference>
<dbReference type="Proteomes" id="UP000494165">
    <property type="component" value="Unassembled WGS sequence"/>
</dbReference>
<dbReference type="SUPFAM" id="SSF53474">
    <property type="entry name" value="alpha/beta-Hydrolases"/>
    <property type="match status" value="1"/>
</dbReference>
<dbReference type="OrthoDB" id="19653at2759"/>
<dbReference type="SUPFAM" id="SSF56436">
    <property type="entry name" value="C-type lectin-like"/>
    <property type="match status" value="1"/>
</dbReference>
<evidence type="ECO:0000256" key="5">
    <source>
        <dbReference type="ARBA" id="ARBA00023180"/>
    </source>
</evidence>
<dbReference type="EC" id="3.1.1.-" evidence="6"/>
<comment type="similarity">
    <text evidence="2">Belongs to the 'GDXG' lipolytic enzyme family.</text>
</comment>
<dbReference type="Gene3D" id="3.40.50.1820">
    <property type="entry name" value="alpha/beta hydrolase"/>
    <property type="match status" value="1"/>
</dbReference>
<keyword evidence="5" id="KW-0325">Glycoprotein</keyword>
<keyword evidence="4 6" id="KW-0378">Hydrolase</keyword>
<dbReference type="InterPro" id="IPR016187">
    <property type="entry name" value="CTDL_fold"/>
</dbReference>
<dbReference type="InterPro" id="IPR002168">
    <property type="entry name" value="Lipase_GDXG_HIS_AS"/>
</dbReference>
<dbReference type="PROSITE" id="PS50041">
    <property type="entry name" value="C_TYPE_LECTIN_2"/>
    <property type="match status" value="1"/>
</dbReference>
<name>A0A8S1E3N8_9INSE</name>
<evidence type="ECO:0000313" key="9">
    <source>
        <dbReference type="Proteomes" id="UP000494165"/>
    </source>
</evidence>
<accession>A0A8S1E3N8</accession>